<dbReference type="Gene3D" id="2.40.30.60">
    <property type="entry name" value="RimM"/>
    <property type="match status" value="1"/>
</dbReference>
<keyword evidence="2 5" id="KW-0690">Ribosome biogenesis</keyword>
<dbReference type="STRING" id="137838.GCA_001458595_03250"/>
<feature type="domain" description="PRC-barrel" evidence="7">
    <location>
        <begin position="90"/>
        <end position="161"/>
    </location>
</feature>
<evidence type="ECO:0000256" key="2">
    <source>
        <dbReference type="ARBA" id="ARBA00022517"/>
    </source>
</evidence>
<dbReference type="GO" id="GO:0005840">
    <property type="term" value="C:ribosome"/>
    <property type="evidence" value="ECO:0007669"/>
    <property type="project" value="InterPro"/>
</dbReference>
<dbReference type="Pfam" id="PF01782">
    <property type="entry name" value="RimM"/>
    <property type="match status" value="1"/>
</dbReference>
<keyword evidence="1 5" id="KW-0963">Cytoplasm</keyword>
<dbReference type="InterPro" id="IPR027275">
    <property type="entry name" value="PRC-brl_dom"/>
</dbReference>
<dbReference type="InterPro" id="IPR009000">
    <property type="entry name" value="Transl_B-barrel_sf"/>
</dbReference>
<comment type="domain">
    <text evidence="5">The PRC barrel domain binds ribosomal protein uS19.</text>
</comment>
<dbReference type="NCBIfam" id="TIGR02273">
    <property type="entry name" value="16S_RimM"/>
    <property type="match status" value="1"/>
</dbReference>
<feature type="domain" description="RimM N-terminal" evidence="6">
    <location>
        <begin position="7"/>
        <end position="83"/>
    </location>
</feature>
<dbReference type="HAMAP" id="MF_00014">
    <property type="entry name" value="Ribosome_mat_RimM"/>
    <property type="match status" value="1"/>
</dbReference>
<sequence length="165" mass="19183">MAELFKIGQIINTHGIKGEVKVYPLTEDVNKFKKYKSVLVGGVEMNILGVKFQKDRVILKIEGIDTMNDAEMYKQKYIEVPRDKEEKLPEDTYYVSDLKKCIVYDVNGKELGKIFDVISTKNNDVYWIKEPKELLIPVLRDIVLDVDIENMKVLIRPVGEWQDED</sequence>
<dbReference type="OrthoDB" id="9810331at2"/>
<evidence type="ECO:0000256" key="3">
    <source>
        <dbReference type="ARBA" id="ARBA00022552"/>
    </source>
</evidence>
<evidence type="ECO:0000256" key="4">
    <source>
        <dbReference type="ARBA" id="ARBA00023186"/>
    </source>
</evidence>
<dbReference type="GO" id="GO:0042274">
    <property type="term" value="P:ribosomal small subunit biogenesis"/>
    <property type="evidence" value="ECO:0007669"/>
    <property type="project" value="UniProtKB-UniRule"/>
</dbReference>
<dbReference type="SUPFAM" id="SSF50447">
    <property type="entry name" value="Translation proteins"/>
    <property type="match status" value="1"/>
</dbReference>
<keyword evidence="4 5" id="KW-0143">Chaperone</keyword>
<name>A0A2A7MJD7_9CLOT</name>
<dbReference type="Gene3D" id="2.30.30.240">
    <property type="entry name" value="PRC-barrel domain"/>
    <property type="match status" value="1"/>
</dbReference>
<keyword evidence="9" id="KW-1185">Reference proteome</keyword>
<comment type="similarity">
    <text evidence="5">Belongs to the RimM family.</text>
</comment>
<dbReference type="SUPFAM" id="SSF50346">
    <property type="entry name" value="PRC-barrel domain"/>
    <property type="match status" value="1"/>
</dbReference>
<evidence type="ECO:0000313" key="8">
    <source>
        <dbReference type="EMBL" id="PEG31795.1"/>
    </source>
</evidence>
<comment type="subcellular location">
    <subcellularLocation>
        <location evidence="5">Cytoplasm</location>
    </subcellularLocation>
</comment>
<evidence type="ECO:0000313" key="9">
    <source>
        <dbReference type="Proteomes" id="UP000220840"/>
    </source>
</evidence>
<dbReference type="GO" id="GO:0043022">
    <property type="term" value="F:ribosome binding"/>
    <property type="evidence" value="ECO:0007669"/>
    <property type="project" value="InterPro"/>
</dbReference>
<dbReference type="Proteomes" id="UP000220840">
    <property type="component" value="Unassembled WGS sequence"/>
</dbReference>
<protein>
    <recommendedName>
        <fullName evidence="5">Ribosome maturation factor RimM</fullName>
    </recommendedName>
</protein>
<dbReference type="PANTHER" id="PTHR33692:SF1">
    <property type="entry name" value="RIBOSOME MATURATION FACTOR RIMM"/>
    <property type="match status" value="1"/>
</dbReference>
<evidence type="ECO:0000259" key="6">
    <source>
        <dbReference type="Pfam" id="PF01782"/>
    </source>
</evidence>
<evidence type="ECO:0000256" key="1">
    <source>
        <dbReference type="ARBA" id="ARBA00022490"/>
    </source>
</evidence>
<comment type="subunit">
    <text evidence="5">Binds ribosomal protein uS19.</text>
</comment>
<dbReference type="InterPro" id="IPR011033">
    <property type="entry name" value="PRC_barrel-like_sf"/>
</dbReference>
<dbReference type="PANTHER" id="PTHR33692">
    <property type="entry name" value="RIBOSOME MATURATION FACTOR RIMM"/>
    <property type="match status" value="1"/>
</dbReference>
<dbReference type="GeneID" id="68878238"/>
<dbReference type="Pfam" id="PF05239">
    <property type="entry name" value="PRC"/>
    <property type="match status" value="1"/>
</dbReference>
<dbReference type="AlphaFoldDB" id="A0A2A7MJD7"/>
<evidence type="ECO:0000259" key="7">
    <source>
        <dbReference type="Pfam" id="PF05239"/>
    </source>
</evidence>
<dbReference type="InterPro" id="IPR011961">
    <property type="entry name" value="RimM"/>
</dbReference>
<dbReference type="RefSeq" id="WP_058295946.1">
    <property type="nucleotide sequence ID" value="NZ_CAKJVD010000046.1"/>
</dbReference>
<dbReference type="GO" id="GO:0006364">
    <property type="term" value="P:rRNA processing"/>
    <property type="evidence" value="ECO:0007669"/>
    <property type="project" value="UniProtKB-UniRule"/>
</dbReference>
<organism evidence="8 9">
    <name type="scientific">Clostridium neonatale</name>
    <dbReference type="NCBI Taxonomy" id="137838"/>
    <lineage>
        <taxon>Bacteria</taxon>
        <taxon>Bacillati</taxon>
        <taxon>Bacillota</taxon>
        <taxon>Clostridia</taxon>
        <taxon>Eubacteriales</taxon>
        <taxon>Clostridiaceae</taxon>
        <taxon>Clostridium</taxon>
    </lineage>
</organism>
<dbReference type="GO" id="GO:0005737">
    <property type="term" value="C:cytoplasm"/>
    <property type="evidence" value="ECO:0007669"/>
    <property type="project" value="UniProtKB-SubCell"/>
</dbReference>
<dbReference type="EMBL" id="PDCJ01000001">
    <property type="protein sequence ID" value="PEG31795.1"/>
    <property type="molecule type" value="Genomic_DNA"/>
</dbReference>
<dbReference type="InterPro" id="IPR002676">
    <property type="entry name" value="RimM_N"/>
</dbReference>
<dbReference type="InterPro" id="IPR036976">
    <property type="entry name" value="RimM_N_sf"/>
</dbReference>
<accession>A0A2A7MJD7</accession>
<evidence type="ECO:0000256" key="5">
    <source>
        <dbReference type="HAMAP-Rule" id="MF_00014"/>
    </source>
</evidence>
<reference evidence="8 9" key="1">
    <citation type="submission" date="2017-10" db="EMBL/GenBank/DDBJ databases">
        <title>Effective Description of Clostridium neonatale sp. nov. linked to necrotizing enterocolitis in neonates and a clarification of species assignable to the genus Clostridium (Prazmowski 1880) emend. Lawson and Rainey 2016.</title>
        <authorList>
            <person name="Bernard K."/>
            <person name="Burdz T."/>
            <person name="Wiebe D."/>
            <person name="Balcewich B."/>
            <person name="Alfa M."/>
            <person name="Bernier A.-M."/>
        </authorList>
    </citation>
    <scope>NUCLEOTIDE SEQUENCE [LARGE SCALE GENOMIC DNA]</scope>
    <source>
        <strain evidence="8 9">LCDC99A005</strain>
    </source>
</reference>
<proteinExistence type="inferred from homology"/>
<comment type="caution">
    <text evidence="8">The sequence shown here is derived from an EMBL/GenBank/DDBJ whole genome shotgun (WGS) entry which is preliminary data.</text>
</comment>
<comment type="function">
    <text evidence="5">An accessory protein needed during the final step in the assembly of 30S ribosomal subunit, possibly for assembly of the head region. Essential for efficient processing of 16S rRNA. May be needed both before and after RbfA during the maturation of 16S rRNA. It has affinity for free ribosomal 30S subunits but not for 70S ribosomes.</text>
</comment>
<gene>
    <name evidence="5 8" type="primary">rimM</name>
    <name evidence="8" type="ORF">CQ394_08895</name>
</gene>
<keyword evidence="3 5" id="KW-0698">rRNA processing</keyword>